<dbReference type="Proteomes" id="UP000192582">
    <property type="component" value="Unassembled WGS sequence"/>
</dbReference>
<name>A0A1W1UZ13_9DEIO</name>
<dbReference type="STRING" id="695939.SAMN00790413_03616"/>
<dbReference type="EMBL" id="FWWU01000008">
    <property type="protein sequence ID" value="SMB85954.1"/>
    <property type="molecule type" value="Genomic_DNA"/>
</dbReference>
<reference evidence="2 3" key="1">
    <citation type="submission" date="2017-04" db="EMBL/GenBank/DDBJ databases">
        <authorList>
            <person name="Afonso C.L."/>
            <person name="Miller P.J."/>
            <person name="Scott M.A."/>
            <person name="Spackman E."/>
            <person name="Goraichik I."/>
            <person name="Dimitrov K.M."/>
            <person name="Suarez D.L."/>
            <person name="Swayne D.E."/>
        </authorList>
    </citation>
    <scope>NUCLEOTIDE SEQUENCE [LARGE SCALE GENOMIC DNA]</scope>
    <source>
        <strain evidence="2 3">KR-140</strain>
    </source>
</reference>
<protein>
    <submittedName>
        <fullName evidence="2">Uncharacterized protein</fullName>
    </submittedName>
</protein>
<dbReference type="AlphaFoldDB" id="A0A1W1UZ13"/>
<evidence type="ECO:0000313" key="2">
    <source>
        <dbReference type="EMBL" id="SMB85954.1"/>
    </source>
</evidence>
<evidence type="ECO:0000313" key="3">
    <source>
        <dbReference type="Proteomes" id="UP000192582"/>
    </source>
</evidence>
<proteinExistence type="predicted"/>
<accession>A0A1W1UZ13</accession>
<evidence type="ECO:0000256" key="1">
    <source>
        <dbReference type="SAM" id="MobiDB-lite"/>
    </source>
</evidence>
<sequence length="35" mass="4043">MIARLWDSPPTGSFQPEDEANQARLRAMIDDPNLW</sequence>
<keyword evidence="3" id="KW-1185">Reference proteome</keyword>
<gene>
    <name evidence="2" type="ORF">SAMN00790413_03616</name>
</gene>
<feature type="region of interest" description="Disordered" evidence="1">
    <location>
        <begin position="1"/>
        <end position="20"/>
    </location>
</feature>
<organism evidence="2 3">
    <name type="scientific">Deinococcus hopiensis KR-140</name>
    <dbReference type="NCBI Taxonomy" id="695939"/>
    <lineage>
        <taxon>Bacteria</taxon>
        <taxon>Thermotogati</taxon>
        <taxon>Deinococcota</taxon>
        <taxon>Deinococci</taxon>
        <taxon>Deinococcales</taxon>
        <taxon>Deinococcaceae</taxon>
        <taxon>Deinococcus</taxon>
    </lineage>
</organism>